<accession>A0A165GIS7</accession>
<proteinExistence type="predicted"/>
<dbReference type="InterPro" id="IPR002918">
    <property type="entry name" value="Lipase_EstA/Esterase_EstB"/>
</dbReference>
<dbReference type="EMBL" id="KV426045">
    <property type="protein sequence ID" value="KZV90583.1"/>
    <property type="molecule type" value="Genomic_DNA"/>
</dbReference>
<dbReference type="STRING" id="1314781.A0A165GIS7"/>
<dbReference type="Pfam" id="PF01674">
    <property type="entry name" value="Lipase_2"/>
    <property type="match status" value="1"/>
</dbReference>
<dbReference type="PANTHER" id="PTHR32015">
    <property type="entry name" value="FASTING INDUCED LIPASE"/>
    <property type="match status" value="1"/>
</dbReference>
<dbReference type="Proteomes" id="UP000077266">
    <property type="component" value="Unassembled WGS sequence"/>
</dbReference>
<protein>
    <submittedName>
        <fullName evidence="1">Alpha/beta-hydrolase</fullName>
    </submittedName>
</protein>
<dbReference type="Gene3D" id="3.40.50.1820">
    <property type="entry name" value="alpha/beta hydrolase"/>
    <property type="match status" value="1"/>
</dbReference>
<evidence type="ECO:0000313" key="2">
    <source>
        <dbReference type="Proteomes" id="UP000077266"/>
    </source>
</evidence>
<organism evidence="1 2">
    <name type="scientific">Exidia glandulosa HHB12029</name>
    <dbReference type="NCBI Taxonomy" id="1314781"/>
    <lineage>
        <taxon>Eukaryota</taxon>
        <taxon>Fungi</taxon>
        <taxon>Dikarya</taxon>
        <taxon>Basidiomycota</taxon>
        <taxon>Agaricomycotina</taxon>
        <taxon>Agaricomycetes</taxon>
        <taxon>Auriculariales</taxon>
        <taxon>Exidiaceae</taxon>
        <taxon>Exidia</taxon>
    </lineage>
</organism>
<dbReference type="SUPFAM" id="SSF53474">
    <property type="entry name" value="alpha/beta-Hydrolases"/>
    <property type="match status" value="1"/>
</dbReference>
<dbReference type="InterPro" id="IPR029058">
    <property type="entry name" value="AB_hydrolase_fold"/>
</dbReference>
<dbReference type="OrthoDB" id="9974421at2759"/>
<gene>
    <name evidence="1" type="ORF">EXIGLDRAFT_616728</name>
</gene>
<dbReference type="GO" id="GO:0016298">
    <property type="term" value="F:lipase activity"/>
    <property type="evidence" value="ECO:0007669"/>
    <property type="project" value="TreeGrafter"/>
</dbReference>
<reference evidence="1 2" key="1">
    <citation type="journal article" date="2016" name="Mol. Biol. Evol.">
        <title>Comparative Genomics of Early-Diverging Mushroom-Forming Fungi Provides Insights into the Origins of Lignocellulose Decay Capabilities.</title>
        <authorList>
            <person name="Nagy L.G."/>
            <person name="Riley R."/>
            <person name="Tritt A."/>
            <person name="Adam C."/>
            <person name="Daum C."/>
            <person name="Floudas D."/>
            <person name="Sun H."/>
            <person name="Yadav J.S."/>
            <person name="Pangilinan J."/>
            <person name="Larsson K.H."/>
            <person name="Matsuura K."/>
            <person name="Barry K."/>
            <person name="Labutti K."/>
            <person name="Kuo R."/>
            <person name="Ohm R.A."/>
            <person name="Bhattacharya S.S."/>
            <person name="Shirouzu T."/>
            <person name="Yoshinaga Y."/>
            <person name="Martin F.M."/>
            <person name="Grigoriev I.V."/>
            <person name="Hibbett D.S."/>
        </authorList>
    </citation>
    <scope>NUCLEOTIDE SEQUENCE [LARGE SCALE GENOMIC DNA]</scope>
    <source>
        <strain evidence="1 2">HHB12029</strain>
    </source>
</reference>
<name>A0A165GIS7_EXIGL</name>
<sequence>MEERGLLDFTLPTNLTGNLNFYGAPANDFNCKSDKNPVVMLHGLSANHEVDLNVLQQDMNALGWCTYGKTYGAHTLVPWVGGVKEMRDSAKEVADFIREVNQKTGKKVDLVGHSEGGVMTIYVPMSQPGIADIVERAVALGPAVHGAQYFGFTSLWYFGGDATRSFVGTVLSTLGCAACDDLATDGKVYDDFQAKLGSISQPGVKTTVLMSRSDTLVAPETSIIDEAGVRNIYVQDYCAEDKVGHAGLAWDRNVWTIIKNELEEKYDAKIEQCDTTSVLEI</sequence>
<dbReference type="GO" id="GO:0016042">
    <property type="term" value="P:lipid catabolic process"/>
    <property type="evidence" value="ECO:0007669"/>
    <property type="project" value="InterPro"/>
</dbReference>
<evidence type="ECO:0000313" key="1">
    <source>
        <dbReference type="EMBL" id="KZV90583.1"/>
    </source>
</evidence>
<dbReference type="InParanoid" id="A0A165GIS7"/>
<keyword evidence="1" id="KW-0378">Hydrolase</keyword>
<keyword evidence="2" id="KW-1185">Reference proteome</keyword>
<dbReference type="PANTHER" id="PTHR32015:SF1">
    <property type="entry name" value="LIPASE"/>
    <property type="match status" value="1"/>
</dbReference>
<dbReference type="AlphaFoldDB" id="A0A165GIS7"/>